<feature type="transmembrane region" description="Helical" evidence="5">
    <location>
        <begin position="323"/>
        <end position="350"/>
    </location>
</feature>
<dbReference type="PANTHER" id="PTHR43427">
    <property type="entry name" value="CHLORIDE CHANNEL PROTEIN CLC-E"/>
    <property type="match status" value="1"/>
</dbReference>
<feature type="transmembrane region" description="Helical" evidence="5">
    <location>
        <begin position="362"/>
        <end position="384"/>
    </location>
</feature>
<keyword evidence="4 5" id="KW-0472">Membrane</keyword>
<feature type="transmembrane region" description="Helical" evidence="5">
    <location>
        <begin position="12"/>
        <end position="34"/>
    </location>
</feature>
<feature type="transmembrane region" description="Helical" evidence="5">
    <location>
        <begin position="142"/>
        <end position="167"/>
    </location>
</feature>
<evidence type="ECO:0000313" key="6">
    <source>
        <dbReference type="EMBL" id="CAB5005464.1"/>
    </source>
</evidence>
<evidence type="ECO:0000256" key="4">
    <source>
        <dbReference type="ARBA" id="ARBA00023136"/>
    </source>
</evidence>
<dbReference type="PANTHER" id="PTHR43427:SF12">
    <property type="entry name" value="CHLORIDE TRANSPORTER"/>
    <property type="match status" value="1"/>
</dbReference>
<dbReference type="PRINTS" id="PR00762">
    <property type="entry name" value="CLCHANNEL"/>
</dbReference>
<dbReference type="GO" id="GO:0016020">
    <property type="term" value="C:membrane"/>
    <property type="evidence" value="ECO:0007669"/>
    <property type="project" value="UniProtKB-SubCell"/>
</dbReference>
<evidence type="ECO:0000256" key="3">
    <source>
        <dbReference type="ARBA" id="ARBA00022989"/>
    </source>
</evidence>
<feature type="transmembrane region" description="Helical" evidence="5">
    <location>
        <begin position="49"/>
        <end position="68"/>
    </location>
</feature>
<evidence type="ECO:0000256" key="2">
    <source>
        <dbReference type="ARBA" id="ARBA00022692"/>
    </source>
</evidence>
<feature type="transmembrane region" description="Helical" evidence="5">
    <location>
        <begin position="256"/>
        <end position="275"/>
    </location>
</feature>
<gene>
    <name evidence="6" type="ORF">UFOPK4057_00586</name>
</gene>
<proteinExistence type="predicted"/>
<dbReference type="EMBL" id="CAFBPC010000112">
    <property type="protein sequence ID" value="CAB5005464.1"/>
    <property type="molecule type" value="Genomic_DNA"/>
</dbReference>
<protein>
    <submittedName>
        <fullName evidence="6">Unannotated protein</fullName>
    </submittedName>
</protein>
<feature type="transmembrane region" description="Helical" evidence="5">
    <location>
        <begin position="295"/>
        <end position="316"/>
    </location>
</feature>
<comment type="subcellular location">
    <subcellularLocation>
        <location evidence="1">Membrane</location>
        <topology evidence="1">Multi-pass membrane protein</topology>
    </subcellularLocation>
</comment>
<dbReference type="Pfam" id="PF00654">
    <property type="entry name" value="Voltage_CLC"/>
    <property type="match status" value="1"/>
</dbReference>
<keyword evidence="2 5" id="KW-0812">Transmembrane</keyword>
<dbReference type="AlphaFoldDB" id="A0A6J7PTS5"/>
<organism evidence="6">
    <name type="scientific">freshwater metagenome</name>
    <dbReference type="NCBI Taxonomy" id="449393"/>
    <lineage>
        <taxon>unclassified sequences</taxon>
        <taxon>metagenomes</taxon>
        <taxon>ecological metagenomes</taxon>
    </lineage>
</organism>
<name>A0A6J7PTS5_9ZZZZ</name>
<feature type="transmembrane region" description="Helical" evidence="5">
    <location>
        <begin position="216"/>
        <end position="235"/>
    </location>
</feature>
<dbReference type="InterPro" id="IPR001807">
    <property type="entry name" value="ClC"/>
</dbReference>
<evidence type="ECO:0000256" key="5">
    <source>
        <dbReference type="SAM" id="Phobius"/>
    </source>
</evidence>
<dbReference type="InterPro" id="IPR050368">
    <property type="entry name" value="ClC-type_chloride_channel"/>
</dbReference>
<feature type="transmembrane region" description="Helical" evidence="5">
    <location>
        <begin position="89"/>
        <end position="109"/>
    </location>
</feature>
<evidence type="ECO:0000256" key="1">
    <source>
        <dbReference type="ARBA" id="ARBA00004141"/>
    </source>
</evidence>
<reference evidence="6" key="1">
    <citation type="submission" date="2020-05" db="EMBL/GenBank/DDBJ databases">
        <authorList>
            <person name="Chiriac C."/>
            <person name="Salcher M."/>
            <person name="Ghai R."/>
            <person name="Kavagutti S V."/>
        </authorList>
    </citation>
    <scope>NUCLEOTIDE SEQUENCE</scope>
</reference>
<dbReference type="GO" id="GO:0015108">
    <property type="term" value="F:chloride transmembrane transporter activity"/>
    <property type="evidence" value="ECO:0007669"/>
    <property type="project" value="InterPro"/>
</dbReference>
<dbReference type="SUPFAM" id="SSF81340">
    <property type="entry name" value="Clc chloride channel"/>
    <property type="match status" value="1"/>
</dbReference>
<keyword evidence="3 5" id="KW-1133">Transmembrane helix</keyword>
<sequence length="407" mass="42507">MFKEPLTRALHVARWVALAIVVGIISGLLSAAFIESLTWSTNTRVDNSWFIWTLPIAGLIVGASYHYLGRGLERGSNLLIDEIHSHSEWVPFRIAPLVFITSVVSHLAGGSTGREGAALQIAAGATDPISKRLGLNPADRSLMLITAIAGGFGSIAGVPIAGAVFALEVQRVGRIRYEALVPAFVASFVGHAVVRGLGVNYTIYPQIPDVTWSPTIAWQISLFGLVAGLIALTFVRLTQFIRGLMKKYVAWYPARPLIGGIILLVLITACGWRDYQGFSFPLMLSAMNGATSGHFEVKLLLTAITIGTGFVGGEVIPLLTTGALAGATFGSLVGGNIAVFAIVGAVAVLAGATNTPLACALIGIELFGGGGAILFAVACVAAYATSGHTGIYHAQKVSAHKSGEVTS</sequence>
<accession>A0A6J7PTS5</accession>
<dbReference type="InterPro" id="IPR014743">
    <property type="entry name" value="Cl-channel_core"/>
</dbReference>
<dbReference type="Gene3D" id="1.10.3080.10">
    <property type="entry name" value="Clc chloride channel"/>
    <property type="match status" value="1"/>
</dbReference>
<feature type="transmembrane region" description="Helical" evidence="5">
    <location>
        <begin position="179"/>
        <end position="204"/>
    </location>
</feature>